<organism evidence="2 3">
    <name type="scientific">Linnemannia gamsii</name>
    <dbReference type="NCBI Taxonomy" id="64522"/>
    <lineage>
        <taxon>Eukaryota</taxon>
        <taxon>Fungi</taxon>
        <taxon>Fungi incertae sedis</taxon>
        <taxon>Mucoromycota</taxon>
        <taxon>Mortierellomycotina</taxon>
        <taxon>Mortierellomycetes</taxon>
        <taxon>Mortierellales</taxon>
        <taxon>Mortierellaceae</taxon>
        <taxon>Linnemannia</taxon>
    </lineage>
</organism>
<evidence type="ECO:0000313" key="2">
    <source>
        <dbReference type="EMBL" id="KAG0294907.1"/>
    </source>
</evidence>
<dbReference type="EMBL" id="JAAAIM010000102">
    <property type="protein sequence ID" value="KAG0294907.1"/>
    <property type="molecule type" value="Genomic_DNA"/>
</dbReference>
<evidence type="ECO:0000256" key="1">
    <source>
        <dbReference type="SAM" id="MobiDB-lite"/>
    </source>
</evidence>
<gene>
    <name evidence="2" type="ORF">BGZ96_000231</name>
</gene>
<accession>A0ABQ7KAW3</accession>
<protein>
    <submittedName>
        <fullName evidence="2">Uncharacterized protein</fullName>
    </submittedName>
</protein>
<feature type="region of interest" description="Disordered" evidence="1">
    <location>
        <begin position="320"/>
        <end position="364"/>
    </location>
</feature>
<sequence length="432" mass="48533">MTLNNGPRLKSVEIIVAHNVEVEIVQGGGKGDGGSGGATGGIISSGQRRYYALEQLILDGPSIDLKTAEQIILSCPALRVLKTLKISDAINQPNRSQWESAALQEVSERLACLARDHCPNLQWYYADLQRYGLRLARDSYFNLLARTMPPPHQLQAISTLSYEYPMPLLHPQTGQQPHSQRSLSDPTDVALSSFVADVGFGNTGPELLREPELLNAIDEAYSELSIVWSLDDFRVACEDLRVGQVKPVLSAKEERKAYILSSSLQLLGLRDPEPRERYPNELLLLKGLVYLEEFVMEVSKIPGTVVPEDFEFLRRMDSAFATRSSPPPPPPSLASSAKRRATRSPIMNEEDESNDDDSEDENEFSEVEAYKDVKTFWPRLMTFHVNYLRTHSLAGTRALDQGTELAHIRPGVEFRFKRSLNSPRDTSRYWQM</sequence>
<reference evidence="2 3" key="1">
    <citation type="journal article" date="2020" name="Fungal Divers.">
        <title>Resolving the Mortierellaceae phylogeny through synthesis of multi-gene phylogenetics and phylogenomics.</title>
        <authorList>
            <person name="Vandepol N."/>
            <person name="Liber J."/>
            <person name="Desiro A."/>
            <person name="Na H."/>
            <person name="Kennedy M."/>
            <person name="Barry K."/>
            <person name="Grigoriev I.V."/>
            <person name="Miller A.N."/>
            <person name="O'Donnell K."/>
            <person name="Stajich J.E."/>
            <person name="Bonito G."/>
        </authorList>
    </citation>
    <scope>NUCLEOTIDE SEQUENCE [LARGE SCALE GENOMIC DNA]</scope>
    <source>
        <strain evidence="2 3">AD045</strain>
    </source>
</reference>
<feature type="compositionally biased region" description="Acidic residues" evidence="1">
    <location>
        <begin position="348"/>
        <end position="364"/>
    </location>
</feature>
<dbReference type="Proteomes" id="UP001194696">
    <property type="component" value="Unassembled WGS sequence"/>
</dbReference>
<comment type="caution">
    <text evidence="2">The sequence shown here is derived from an EMBL/GenBank/DDBJ whole genome shotgun (WGS) entry which is preliminary data.</text>
</comment>
<proteinExistence type="predicted"/>
<name>A0ABQ7KAW3_9FUNG</name>
<evidence type="ECO:0000313" key="3">
    <source>
        <dbReference type="Proteomes" id="UP001194696"/>
    </source>
</evidence>
<keyword evidence="3" id="KW-1185">Reference proteome</keyword>